<dbReference type="InterPro" id="IPR000488">
    <property type="entry name" value="Death_dom"/>
</dbReference>
<dbReference type="AlphaFoldDB" id="A0A226DNT6"/>
<dbReference type="PROSITE" id="PS50017">
    <property type="entry name" value="DEATH_DOMAIN"/>
    <property type="match status" value="1"/>
</dbReference>
<evidence type="ECO:0000313" key="3">
    <source>
        <dbReference type="Proteomes" id="UP000198287"/>
    </source>
</evidence>
<feature type="domain" description="Death" evidence="1">
    <location>
        <begin position="8"/>
        <end position="94"/>
    </location>
</feature>
<comment type="caution">
    <text evidence="2">The sequence shown here is derived from an EMBL/GenBank/DDBJ whole genome shotgun (WGS) entry which is preliminary data.</text>
</comment>
<dbReference type="InterPro" id="IPR027417">
    <property type="entry name" value="P-loop_NTPase"/>
</dbReference>
<dbReference type="EMBL" id="LNIX01000014">
    <property type="protein sequence ID" value="OXA46869.1"/>
    <property type="molecule type" value="Genomic_DNA"/>
</dbReference>
<dbReference type="Gene3D" id="3.40.50.300">
    <property type="entry name" value="P-loop containing nucleotide triphosphate hydrolases"/>
    <property type="match status" value="1"/>
</dbReference>
<evidence type="ECO:0000259" key="1">
    <source>
        <dbReference type="PROSITE" id="PS50017"/>
    </source>
</evidence>
<protein>
    <recommendedName>
        <fullName evidence="1">Death domain-containing protein</fullName>
    </recommendedName>
</protein>
<name>A0A226DNT6_FOLCA</name>
<reference evidence="2 3" key="1">
    <citation type="submission" date="2015-12" db="EMBL/GenBank/DDBJ databases">
        <title>The genome of Folsomia candida.</title>
        <authorList>
            <person name="Faddeeva A."/>
            <person name="Derks M.F."/>
            <person name="Anvar Y."/>
            <person name="Smit S."/>
            <person name="Van Straalen N."/>
            <person name="Roelofs D."/>
        </authorList>
    </citation>
    <scope>NUCLEOTIDE SEQUENCE [LARGE SCALE GENOMIC DNA]</scope>
    <source>
        <strain evidence="2 3">VU population</strain>
        <tissue evidence="2">Whole body</tissue>
    </source>
</reference>
<proteinExistence type="predicted"/>
<dbReference type="InterPro" id="IPR011990">
    <property type="entry name" value="TPR-like_helical_dom_sf"/>
</dbReference>
<dbReference type="SUPFAM" id="SSF48452">
    <property type="entry name" value="TPR-like"/>
    <property type="match status" value="1"/>
</dbReference>
<sequence>MDGEQRRKVVKILVKDDTLVQKWPLVFKHLTNNTAFVGQLERRSHVNTYLDSIFDEVIQFWVSKNGSIATLSALAEFFRTEDLFQLAETLECTILTSASQPGSIEWIGVKEDRAELFGRRVEMETCRDYYTDYKADYEGIVSVVTGPGGVGKTKLVTNFLSMDTIFKKVNCMWLNCKSNDCFLNSLKLCETMLKMRVEPKKDSFERFKDIWNEINHGKQIHNEFILVLDGLEHIHATFRSIVMFANIVRIFTIITSKNERIYDTFNLLRIGLLSTPDAEKYVESTFKKMTKQDSQVPPLAEIKLLCETMCCFPLALQQAVTTIIIKQKRNSLREKYGIQEFLNSWDEKGLKLFEKPASKVGLTDEDVLQCMNASISQIKHVSQDISSHPSPYEILVIISWLHCNNILISFLLKVLRNFYEFEEKVFRKNLKVLFKYSLPESNGVLSVLPLPQLSVPRSDTWQNHDVDLMQRNMARFLQNVDIDKADEFEIRHLESIWRLGIEYFYNQVHLDGKAQEIFERLKFLSLFQIALYFAQHCESFLKSAKGINNLQSLEMIENKASVMLSMGDIKVAMEILEKVLIARLAERGKDARYYDTLHLLGVGYGLSKNYEKALSLYEEVCKARSSDPELGFNHDKTLLTRRNIAIVLKRLGDFDRSDKILIEILAARKNMPKTYESDSLFVKYLMVMHSLGHNEFEQKLHVKAFSRFDEVLRLADDREICVNKNDLLLSTRYMIGRSLEALRKNEDAIEELKETLACQSAILPVGHVDVEKTKYKIYELEKQNRDCVQVHQPSKAENQFRDYSIRALKGFLSLFFKESKCYESMIHHV</sequence>
<evidence type="ECO:0000313" key="2">
    <source>
        <dbReference type="EMBL" id="OXA46869.1"/>
    </source>
</evidence>
<dbReference type="Gene3D" id="1.25.40.10">
    <property type="entry name" value="Tetratricopeptide repeat domain"/>
    <property type="match status" value="1"/>
</dbReference>
<dbReference type="OrthoDB" id="19174at2759"/>
<dbReference type="GO" id="GO:0007165">
    <property type="term" value="P:signal transduction"/>
    <property type="evidence" value="ECO:0007669"/>
    <property type="project" value="InterPro"/>
</dbReference>
<dbReference type="Proteomes" id="UP000198287">
    <property type="component" value="Unassembled WGS sequence"/>
</dbReference>
<dbReference type="SUPFAM" id="SSF52540">
    <property type="entry name" value="P-loop containing nucleoside triphosphate hydrolases"/>
    <property type="match status" value="1"/>
</dbReference>
<organism evidence="2 3">
    <name type="scientific">Folsomia candida</name>
    <name type="common">Springtail</name>
    <dbReference type="NCBI Taxonomy" id="158441"/>
    <lineage>
        <taxon>Eukaryota</taxon>
        <taxon>Metazoa</taxon>
        <taxon>Ecdysozoa</taxon>
        <taxon>Arthropoda</taxon>
        <taxon>Hexapoda</taxon>
        <taxon>Collembola</taxon>
        <taxon>Entomobryomorpha</taxon>
        <taxon>Isotomoidea</taxon>
        <taxon>Isotomidae</taxon>
        <taxon>Proisotominae</taxon>
        <taxon>Folsomia</taxon>
    </lineage>
</organism>
<gene>
    <name evidence="2" type="ORF">Fcan01_18191</name>
</gene>
<accession>A0A226DNT6</accession>
<keyword evidence="3" id="KW-1185">Reference proteome</keyword>